<evidence type="ECO:0000259" key="2">
    <source>
        <dbReference type="PROSITE" id="PS50035"/>
    </source>
</evidence>
<reference evidence="3 4" key="1">
    <citation type="submission" date="2023-11" db="EMBL/GenBank/DDBJ databases">
        <title>MicrobeMod: A computational toolkit for identifying prokaryotic methylation and restriction-modification with nanopore sequencing.</title>
        <authorList>
            <person name="Crits-Christoph A."/>
            <person name="Kang S.C."/>
            <person name="Lee H."/>
            <person name="Ostrov N."/>
        </authorList>
    </citation>
    <scope>NUCLEOTIDE SEQUENCE [LARGE SCALE GENOMIC DNA]</scope>
    <source>
        <strain evidence="3 4">ATCC 25935</strain>
    </source>
</reference>
<accession>A0ABZ0XVZ7</accession>
<organism evidence="3 4">
    <name type="scientific">Duganella zoogloeoides</name>
    <dbReference type="NCBI Taxonomy" id="75659"/>
    <lineage>
        <taxon>Bacteria</taxon>
        <taxon>Pseudomonadati</taxon>
        <taxon>Pseudomonadota</taxon>
        <taxon>Betaproteobacteria</taxon>
        <taxon>Burkholderiales</taxon>
        <taxon>Oxalobacteraceae</taxon>
        <taxon>Telluria group</taxon>
        <taxon>Duganella</taxon>
    </lineage>
</organism>
<feature type="region of interest" description="Disordered" evidence="1">
    <location>
        <begin position="610"/>
        <end position="629"/>
    </location>
</feature>
<dbReference type="Pfam" id="PF17963">
    <property type="entry name" value="Big_9"/>
    <property type="match status" value="20"/>
</dbReference>
<dbReference type="Gene3D" id="2.60.40.3440">
    <property type="match status" value="20"/>
</dbReference>
<dbReference type="Pfam" id="PF05345">
    <property type="entry name" value="He_PIG"/>
    <property type="match status" value="2"/>
</dbReference>
<dbReference type="Pfam" id="PF14252">
    <property type="entry name" value="DUF4347"/>
    <property type="match status" value="1"/>
</dbReference>
<dbReference type="SMART" id="SM00736">
    <property type="entry name" value="CADG"/>
    <property type="match status" value="2"/>
</dbReference>
<dbReference type="InterPro" id="IPR013783">
    <property type="entry name" value="Ig-like_fold"/>
</dbReference>
<dbReference type="InterPro" id="IPR001736">
    <property type="entry name" value="PLipase_D/transphosphatidylase"/>
</dbReference>
<dbReference type="Proteomes" id="UP001326110">
    <property type="component" value="Chromosome"/>
</dbReference>
<protein>
    <submittedName>
        <fullName evidence="3">Ig-like domain-containing protein</fullName>
    </submittedName>
</protein>
<dbReference type="PANTHER" id="PTHR45739">
    <property type="entry name" value="MATRIX PROTEIN, PUTATIVE-RELATED"/>
    <property type="match status" value="1"/>
</dbReference>
<dbReference type="EMBL" id="CP140152">
    <property type="protein sequence ID" value="WQH03771.1"/>
    <property type="molecule type" value="Genomic_DNA"/>
</dbReference>
<keyword evidence="4" id="KW-1185">Reference proteome</keyword>
<dbReference type="NCBIfam" id="TIGR01965">
    <property type="entry name" value="VCBS_repeat"/>
    <property type="match status" value="5"/>
</dbReference>
<evidence type="ECO:0000313" key="4">
    <source>
        <dbReference type="Proteomes" id="UP001326110"/>
    </source>
</evidence>
<dbReference type="NCBIfam" id="NF012211">
    <property type="entry name" value="tand_rpt_95"/>
    <property type="match status" value="20"/>
</dbReference>
<dbReference type="InterPro" id="IPR051561">
    <property type="entry name" value="FRAS1_ECM"/>
</dbReference>
<dbReference type="InterPro" id="IPR010221">
    <property type="entry name" value="VCBS_dom"/>
</dbReference>
<gene>
    <name evidence="3" type="ORF">SR858_22390</name>
</gene>
<dbReference type="InterPro" id="IPR025592">
    <property type="entry name" value="DUF4347"/>
</dbReference>
<dbReference type="SUPFAM" id="SSF49313">
    <property type="entry name" value="Cadherin-like"/>
    <property type="match status" value="2"/>
</dbReference>
<dbReference type="InterPro" id="IPR015919">
    <property type="entry name" value="Cadherin-like_sf"/>
</dbReference>
<sequence>MKKTDRTVIEASLPPVATARRALQRRGPAPLVLEQRIMFDGAAVDTAVSARASAEHAAADNAAAERAAAEKAAAAVKAPAAVAGPTEQTRHEIVFIEDNVTNLQQLVAGVRDGVEVVVLDHTRDGLQQMLAALQGHAPVDAIHLVTHGSAGQIELGSTISGANIEQYRDQLTQLGQSLTAGGDLLIYGCDVADGAAGLAFVDRLAQLTQADVAASTDITGSQAFAGNWTLEAQHGGIETAALVLDRAGWQGELAVDTVYNANWQQLVFNGTGTGFTNIIGDGKSNGNVVRFNSVITINGRAIDAVVTTTLDRATISNYDSTSNPSSTSAYFQPNMVVSASGGGATFTVDFYKAGTYTGVGTGTAVTLQNVAVNSYDIDGVGSSNTDRQYQQFKGFSRYELSNNTKLVPTTQADGSVTFQYVSATGVNNGPIAQDEYRVKVYYDSMSSFQIKSGVNTAGSGTLNGTAYFALDFSVGPAWGSATTIVDSPAARLTYSTTNFTEATANDGSITMSATITLANGTFSGSNGAALSGVTFSNTPAGLTAEITRTSATTATLTFTGNASAHANANDISNFGVSFGNGAFSGVLASAVTGAARADIVVDFADPANRAPTASDTTITTSEDLPMTGSLPAGTDLDGDTFTYAKATNPAHGTLTVSAGGTYIYTPAANYNGADSFNYTVTDSKGASNTYTVTVNVTPVNDAPTASGTAITTAEDTVKSGSLPAATDIDGDTITYGKASDPAHGTVVVNADGTYTYTAAANYNGADSFTYTVSDGNGGSNTYTVAITVSPVNDAPVAGNDSITTAEDTIKSGTLPAATDLEGDTFIYSTGTAPAHGRVVVNDDGSYLYIPAANYNGSDSFTYKVTDSHGASNTYTVSVNVTPVNDKPVASGTAITTNEDTVKTGTLPTATDVDGDTVTYGKGSDPAHGTVVVNADGTYTYTPAANYNGADSFTYTVSDGNGGSNTYTVAITVSPVNDAPVAGNDSITTAEDTIKSGNLPAATDVDGDAVTYARVTDASHGTVVINPNGSYIYLPAANYNGADSFTYKVTDSQGASNTYTVLVNVTPVNDAPTASGTAITTAEDTVKTGSLPAATDIDGDTITYGKGSDPAHGTVVVNADGTYTYTPAANYNGADSFTYTVSDGNGGSNTYTVAITVSPVNDAPVAGNDSITTAEDTIKSGTLPAATDLEGDTFIYSTGTAPAHGRVVVNDDGSYLYIPAANYNGSDSFTYKVTDSHGASNTYTVSVNVTPVNDKPVASGTAITTNEDTVKTGTLPTATDVDGDTVTYGKGSDPAHGTVVVNADGTYTFTPAANYNGADSFTYTVSDGNGGSNTYTVAITVSPVNDAPVAGNDSITTAEDTIKSGNLPAATDVDGGAVTYARVTDASHGTVVINPNGSYIYLPAANYNGADSFTYKVTDSQGASNTYTVSVNVTPVNDAPTASGTAITTAEDTVKTGSLPAATDIDGDTITYGKGSDPAHGTVVVNADGTYTYTPAANYNGADSFTYTVSDGNGGSNTYTVTITVSPVNDAPVGSGTSITTSEDTVKTGTLPVASDIDGDTVTYTKATDPAHGVVVVNADGTYTYTPAANYNGADSFTYTVSDGNGGSNTYTVAITVSPVNDAPVAGNDSITLNEDTVKTGTLPVASDIDGDTVTYTRATDPAHGVVVVNADGTYTYTPVANYNGADSFTYTVSDGQGGSNTYTVAITISPVNDAPVGSGTTITTSEDTVKTGTLPVATDVDGDTLTYGKGSDPGHGTVVVNPDGTYLYTPAANYNGADSFTYTVSDGQGGSNTYTVAITVSPVNDAPVGSGTTITTSEDTVKTGTLPVATDVDGDTLTYGKGSDPAHGTVVVNPDGTYLYTPAANYNGADSFTYTVNDGQGGSNTYTVTITISPVNDAPVGSGTTITTSEDTVKTGTLPVASDIDGDTVTYTKATDPAHGVVVVNADGTYTYTPAANYNGADSFTYTVSDGNGGSNTYTVAITVSPVNDAPVAGNDSISLNEDTVKTGTLPVATDIDGDSVTYTKATDPAHGVVVVNADGTYTYTPAANYNGADSFTYTVSDGHGGSNTYTVAITVSPVNDAPVGSGTTITTSEDTVKTGTLPVATDVDGDTLTYGKGSDPAHGTVVVNPDGTYLYTPAANYNGADSFSYTVSDGHGGSNTYTVAITISPVNDAPVGSGTTITTSEDTVKTGTLPVATDVDGDTLTYGKGSDPAHGMVVVNPDGTYLYTPAANYNGADSFTYTVSDGQGGSNTYTVAITVSPVNDAPVGSGTTITTSEDTVKTATLPVATDVDGDTLTYGKGSDPAHGTVVVNPDGTYLYTPAANYNGADSFTYTVSDGQGGSNTYTVAINISPVNDAPTAADSTVTVNEDQVLSGALPAVVDVDGDTATYGKASDPAHGTLVVNANGTYIYTPAANFNGADSFTYTVSDGNGGSTTYTVNITVNPVNDAPVAPGSVPAPVDLSAGVAMPTLTVPAFTDIDNASLNYTATLANGDALPAWLVFDPATRTFSGTPATDAAGSYTVVVRASDGTASSSVAVNFTVLPLPPQPVLAPEPVAVPAPVVVEAPPVPAPLPVAALPPLPTFVPSPEIVDTRINADAPSNLAGSEAPQLDGQGTRATELSGEYRRSAEMSDLYTDNNGFRTVVATAENPALMLFQGVPDQYTENGRAMTVTIPSDAFVHTKSDAVVRLAATLQDGRPLPAWMQFDAQTGKFTGEVPKGLVGEVRVKLIARDINGHEATALFRINVGQAKTAMGKSGLSEQLRQVSAVNAAYRVRA</sequence>
<name>A0ABZ0XVZ7_9BURK</name>
<evidence type="ECO:0000313" key="3">
    <source>
        <dbReference type="EMBL" id="WQH03771.1"/>
    </source>
</evidence>
<dbReference type="PROSITE" id="PS50035">
    <property type="entry name" value="PLD"/>
    <property type="match status" value="2"/>
</dbReference>
<dbReference type="Gene3D" id="2.60.40.10">
    <property type="entry name" value="Immunoglobulins"/>
    <property type="match status" value="2"/>
</dbReference>
<dbReference type="InterPro" id="IPR006644">
    <property type="entry name" value="Cadg"/>
</dbReference>
<feature type="domain" description="PLD phosphodiesterase" evidence="2">
    <location>
        <begin position="830"/>
        <end position="858"/>
    </location>
</feature>
<dbReference type="RefSeq" id="WP_322533981.1">
    <property type="nucleotide sequence ID" value="NZ_CP140152.1"/>
</dbReference>
<proteinExistence type="predicted"/>
<feature type="compositionally biased region" description="Polar residues" evidence="1">
    <location>
        <begin position="611"/>
        <end position="622"/>
    </location>
</feature>
<dbReference type="PANTHER" id="PTHR45739:SF8">
    <property type="entry name" value="FRAS1-RELATED EXTRACELLULAR MATRIX PROTEIN 1"/>
    <property type="match status" value="1"/>
</dbReference>
<feature type="domain" description="PLD phosphodiesterase" evidence="2">
    <location>
        <begin position="1198"/>
        <end position="1226"/>
    </location>
</feature>
<evidence type="ECO:0000256" key="1">
    <source>
        <dbReference type="SAM" id="MobiDB-lite"/>
    </source>
</evidence>